<dbReference type="InterPro" id="IPR035901">
    <property type="entry name" value="GIY-YIG_endonuc_sf"/>
</dbReference>
<dbReference type="Proteomes" id="UP000228781">
    <property type="component" value="Unassembled WGS sequence"/>
</dbReference>
<dbReference type="AlphaFoldDB" id="A0A2M8EJH4"/>
<accession>A0A2M8EJH4</accession>
<sequence length="79" mass="9568">MYSKRSNKFYIGLTSNLKRRLLEHKRGKTHTTYRMPEWKLVYYEYCLSKKDAELREKQLKTGFGRGYLRRKLKNYLGGA</sequence>
<dbReference type="SUPFAM" id="SSF82771">
    <property type="entry name" value="GIY-YIG endonuclease"/>
    <property type="match status" value="1"/>
</dbReference>
<feature type="domain" description="GIY-YIG" evidence="1">
    <location>
        <begin position="1"/>
        <end position="75"/>
    </location>
</feature>
<dbReference type="Pfam" id="PF01541">
    <property type="entry name" value="GIY-YIG"/>
    <property type="match status" value="1"/>
</dbReference>
<evidence type="ECO:0000313" key="3">
    <source>
        <dbReference type="Proteomes" id="UP000228781"/>
    </source>
</evidence>
<reference evidence="3" key="1">
    <citation type="submission" date="2017-09" db="EMBL/GenBank/DDBJ databases">
        <title>Depth-based differentiation of microbial function through sediment-hosted aquifers and enrichment of novel symbionts in the deep terrestrial subsurface.</title>
        <authorList>
            <person name="Probst A.J."/>
            <person name="Ladd B."/>
            <person name="Jarett J.K."/>
            <person name="Geller-Mcgrath D.E."/>
            <person name="Sieber C.M.K."/>
            <person name="Emerson J.B."/>
            <person name="Anantharaman K."/>
            <person name="Thomas B.C."/>
            <person name="Malmstrom R."/>
            <person name="Stieglmeier M."/>
            <person name="Klingl A."/>
            <person name="Woyke T."/>
            <person name="Ryan C.M."/>
            <person name="Banfield J.F."/>
        </authorList>
    </citation>
    <scope>NUCLEOTIDE SEQUENCE [LARGE SCALE GENOMIC DNA]</scope>
</reference>
<comment type="caution">
    <text evidence="2">The sequence shown here is derived from an EMBL/GenBank/DDBJ whole genome shotgun (WGS) entry which is preliminary data.</text>
</comment>
<dbReference type="PROSITE" id="PS50164">
    <property type="entry name" value="GIY_YIG"/>
    <property type="match status" value="1"/>
</dbReference>
<dbReference type="EMBL" id="PFSK01000017">
    <property type="protein sequence ID" value="PJC22875.1"/>
    <property type="molecule type" value="Genomic_DNA"/>
</dbReference>
<protein>
    <submittedName>
        <fullName evidence="2">Excinuclease ABC subunit C</fullName>
    </submittedName>
</protein>
<gene>
    <name evidence="2" type="ORF">CO059_01390</name>
</gene>
<evidence type="ECO:0000313" key="2">
    <source>
        <dbReference type="EMBL" id="PJC22875.1"/>
    </source>
</evidence>
<dbReference type="InterPro" id="IPR000305">
    <property type="entry name" value="GIY-YIG_endonuc"/>
</dbReference>
<proteinExistence type="predicted"/>
<organism evidence="2 3">
    <name type="scientific">candidate division WWE3 bacterium CG_4_9_14_0_2_um_filter_48_10</name>
    <dbReference type="NCBI Taxonomy" id="1975078"/>
    <lineage>
        <taxon>Bacteria</taxon>
        <taxon>Katanobacteria</taxon>
    </lineage>
</organism>
<name>A0A2M8EJH4_UNCKA</name>
<evidence type="ECO:0000259" key="1">
    <source>
        <dbReference type="PROSITE" id="PS50164"/>
    </source>
</evidence>
<dbReference type="Gene3D" id="3.40.1440.10">
    <property type="entry name" value="GIY-YIG endonuclease"/>
    <property type="match status" value="1"/>
</dbReference>